<keyword evidence="3" id="KW-1185">Reference proteome</keyword>
<dbReference type="InterPro" id="IPR016181">
    <property type="entry name" value="Acyl_CoA_acyltransferase"/>
</dbReference>
<feature type="domain" description="N-acetyltransferase" evidence="1">
    <location>
        <begin position="1"/>
        <end position="147"/>
    </location>
</feature>
<dbReference type="Proteomes" id="UP001201217">
    <property type="component" value="Unassembled WGS sequence"/>
</dbReference>
<dbReference type="EMBL" id="JAKGTI010000003">
    <property type="protein sequence ID" value="MCF4099390.1"/>
    <property type="molecule type" value="Genomic_DNA"/>
</dbReference>
<evidence type="ECO:0000259" key="1">
    <source>
        <dbReference type="PROSITE" id="PS51186"/>
    </source>
</evidence>
<sequence>MASDAALLDAIVDLDMALLKDHTEAAGDRFERECHRQALKERFECAEIATVWRNDRLIAYSFIWPKDDRWFVGGFAIHPAHRNAAILGELFRQVLECTNAGPQTHVESHVYKTNRLSIDFHRKLGFEIIQENEKGVAFAQKMDVLRQHPIVRRAERCAAGGIKWTIRA</sequence>
<evidence type="ECO:0000313" key="3">
    <source>
        <dbReference type="Proteomes" id="UP001201217"/>
    </source>
</evidence>
<dbReference type="RefSeq" id="WP_236115089.1">
    <property type="nucleotide sequence ID" value="NZ_JAKGTI010000003.1"/>
</dbReference>
<comment type="caution">
    <text evidence="2">The sequence shown here is derived from an EMBL/GenBank/DDBJ whole genome shotgun (WGS) entry which is preliminary data.</text>
</comment>
<dbReference type="Pfam" id="PF00583">
    <property type="entry name" value="Acetyltransf_1"/>
    <property type="match status" value="1"/>
</dbReference>
<dbReference type="Gene3D" id="3.40.630.30">
    <property type="match status" value="1"/>
</dbReference>
<dbReference type="InterPro" id="IPR000182">
    <property type="entry name" value="GNAT_dom"/>
</dbReference>
<gene>
    <name evidence="2" type="ORF">L1I42_12885</name>
</gene>
<dbReference type="CDD" id="cd04301">
    <property type="entry name" value="NAT_SF"/>
    <property type="match status" value="1"/>
</dbReference>
<evidence type="ECO:0000313" key="2">
    <source>
        <dbReference type="EMBL" id="MCF4099390.1"/>
    </source>
</evidence>
<organism evidence="2 3">
    <name type="scientific">Maritalea mediterranea</name>
    <dbReference type="NCBI Taxonomy" id="2909667"/>
    <lineage>
        <taxon>Bacteria</taxon>
        <taxon>Pseudomonadati</taxon>
        <taxon>Pseudomonadota</taxon>
        <taxon>Alphaproteobacteria</taxon>
        <taxon>Hyphomicrobiales</taxon>
        <taxon>Devosiaceae</taxon>
        <taxon>Maritalea</taxon>
    </lineage>
</organism>
<accession>A0ABS9ECA0</accession>
<protein>
    <submittedName>
        <fullName evidence="2">GNAT family N-acetyltransferase</fullName>
    </submittedName>
</protein>
<reference evidence="2 3" key="1">
    <citation type="submission" date="2022-01" db="EMBL/GenBank/DDBJ databases">
        <title>Maritalea mediterranea sp. nov., isolated from marine plastic residues from the Malva-rosa beach (Valencia, Spain).</title>
        <authorList>
            <person name="Vidal-Verdu A."/>
            <person name="Molina-Menor E."/>
            <person name="Pascual J."/>
            <person name="Pereto J."/>
            <person name="Porcar M."/>
        </authorList>
    </citation>
    <scope>NUCLEOTIDE SEQUENCE [LARGE SCALE GENOMIC DNA]</scope>
    <source>
        <strain evidence="2 3">P4.10X</strain>
    </source>
</reference>
<dbReference type="SUPFAM" id="SSF55729">
    <property type="entry name" value="Acyl-CoA N-acyltransferases (Nat)"/>
    <property type="match status" value="1"/>
</dbReference>
<dbReference type="PROSITE" id="PS51186">
    <property type="entry name" value="GNAT"/>
    <property type="match status" value="1"/>
</dbReference>
<proteinExistence type="predicted"/>
<name>A0ABS9ECA0_9HYPH</name>